<dbReference type="PANTHER" id="PTHR24148:SF73">
    <property type="entry name" value="HET DOMAIN PROTEIN (AFU_ORTHOLOGUE AFUA_8G01020)"/>
    <property type="match status" value="1"/>
</dbReference>
<dbReference type="InterPro" id="IPR010730">
    <property type="entry name" value="HET"/>
</dbReference>
<dbReference type="Proteomes" id="UP000574317">
    <property type="component" value="Unassembled WGS sequence"/>
</dbReference>
<keyword evidence="3" id="KW-1185">Reference proteome</keyword>
<proteinExistence type="predicted"/>
<dbReference type="Pfam" id="PF06985">
    <property type="entry name" value="HET"/>
    <property type="match status" value="1"/>
</dbReference>
<protein>
    <submittedName>
        <fullName evidence="2">Het-domain-containing protein</fullName>
    </submittedName>
</protein>
<evidence type="ECO:0000259" key="1">
    <source>
        <dbReference type="Pfam" id="PF06985"/>
    </source>
</evidence>
<evidence type="ECO:0000313" key="3">
    <source>
        <dbReference type="Proteomes" id="UP000574317"/>
    </source>
</evidence>
<dbReference type="EMBL" id="JAAOAO010000705">
    <property type="protein sequence ID" value="KAF5532871.1"/>
    <property type="molecule type" value="Genomic_DNA"/>
</dbReference>
<dbReference type="PANTHER" id="PTHR24148">
    <property type="entry name" value="ANKYRIN REPEAT DOMAIN-CONTAINING PROTEIN 39 HOMOLOG-RELATED"/>
    <property type="match status" value="1"/>
</dbReference>
<reference evidence="2 3" key="1">
    <citation type="submission" date="2020-05" db="EMBL/GenBank/DDBJ databases">
        <title>Identification and distribution of gene clusters putatively required for synthesis of sphingolipid metabolism inhibitors in phylogenetically diverse species of the filamentous fungus Fusarium.</title>
        <authorList>
            <person name="Kim H.-S."/>
            <person name="Busman M."/>
            <person name="Brown D.W."/>
            <person name="Divon H."/>
            <person name="Uhlig S."/>
            <person name="Proctor R.H."/>
        </authorList>
    </citation>
    <scope>NUCLEOTIDE SEQUENCE [LARGE SCALE GENOMIC DNA]</scope>
    <source>
        <strain evidence="2 3">NRRL 25196</strain>
    </source>
</reference>
<evidence type="ECO:0000313" key="2">
    <source>
        <dbReference type="EMBL" id="KAF5532871.1"/>
    </source>
</evidence>
<feature type="domain" description="Heterokaryon incompatibility" evidence="1">
    <location>
        <begin position="47"/>
        <end position="218"/>
    </location>
</feature>
<accession>A0A8H5I9K0</accession>
<dbReference type="AlphaFoldDB" id="A0A8H5I9K0"/>
<comment type="caution">
    <text evidence="2">The sequence shown here is derived from an EMBL/GenBank/DDBJ whole genome shotgun (WGS) entry which is preliminary data.</text>
</comment>
<name>A0A8H5I9K0_9HYPO</name>
<organism evidence="2 3">
    <name type="scientific">Fusarium napiforme</name>
    <dbReference type="NCBI Taxonomy" id="42672"/>
    <lineage>
        <taxon>Eukaryota</taxon>
        <taxon>Fungi</taxon>
        <taxon>Dikarya</taxon>
        <taxon>Ascomycota</taxon>
        <taxon>Pezizomycotina</taxon>
        <taxon>Sordariomycetes</taxon>
        <taxon>Hypocreomycetidae</taxon>
        <taxon>Hypocreales</taxon>
        <taxon>Nectriaceae</taxon>
        <taxon>Fusarium</taxon>
        <taxon>Fusarium fujikuroi species complex</taxon>
    </lineage>
</organism>
<gene>
    <name evidence="2" type="ORF">FNAPI_12827</name>
</gene>
<sequence length="492" mass="55817">MSNFRYSPLDLAKNTIRLLLIHKGNWKDDIFCTLIEALSDADEGIPYKALSYTWGGDKHRPGGPENLPNVWVDNQQFDKSPLTDNLFGALRQIREIDRDVVLWTDAICIDQSNDTEKGHQVNQMGAIYSAAEEVLVWLGPGNEYTEALMKTINWINQRAEGFLRDQETKSYQQWFNTCRFFALEHLKYIESPSGSSYRRVLEELLSRKWFKRVWVLQEIALAKTAIILCGSSSCTARTFGVMPALLGIEVDDSTQARLDVMPRIRKRTWWSSQRRLHHLIGKFGASEATIARDRIYALLHMSEDARGLECLRPCYKKSDSEVFRDTASFIMFGEVLSHEHALPEFTIAELGLPILQLVEKAFSWALREGGRNNEAAQKTVNTIIEYLSQGRLECDELLKSLSKKHSLLPEVSLLLSHGKAFLTSSFGEKGCMLKITSAGRMTQTVQLSFPKDNPAIPLLVAQEDDMSGIPPMERFLSERPNLPDVWAGQGVR</sequence>
<dbReference type="InterPro" id="IPR052895">
    <property type="entry name" value="HetReg/Transcr_Mod"/>
</dbReference>